<keyword evidence="11" id="KW-1185">Reference proteome</keyword>
<sequence length="1031" mass="111546">MRFTDIFLRRPVLSIVVSFIILLLGIRSLDSMQVRQYPELSNTVIEVTTAYPGADARLMQGFIGDPIQAALARVDGVDYITSSSYAGSSLVTAYIRLNHDPNAAMTEAMAQVSAARSELPSEAEEPVVRKKAGSGVSSLYMAFSSTVLNRAQITDYVSRVVRPQLSIIPGVASVTLLGAQKISVRIWLNPQLMALNQLTAEQIYDVLKRNNLQVAAGSLRGYTDSMTIRAETSVSDVNAVENLVIKTTENGVVRLADLAKVTIGPEQSDVTVLSNGQKALFVSIDATPDANPLTVVRDVRAALPRIRENLPASIHLDVNYDSTIFIQESIREVLKTLIEAVIIVICVIFVFMGSPRSVVIPIVTIPLSLIGVCTLMLAMGFSINLMTLLAFVLAIGLVVDDAIVVVENVHRHIEEGKSPFHAAIVGAREIAVPVISMTITLAAVYAPMAFLGGLTGALFKEFALTLAGSVLVSGVIALTLSPMMCAHLLKAHDDSRIAQLIDAWFSRLSARYEHLLSESIRHWRYVLIVATVVLLSLPLLFKLASSELAPPEDQGIALVELTGPTDANPEYMDVYAEQVGGIFDSVREKDTYFFIVGAEAVSDGFAGVILKPWGERQRSEKQVVEEVGRNLKQVVGLRGSAFSLPPLPGFGGMPVQFVISTTADYDSLMGVLQEFGDAARKSGYFIFHKFDLQYDRPEVKVTVDRDRAGLYGVSMQDIGMALGGVYGGNHVNRIDIEGKAYKVIPKSERQFRLDPAAIGTVYVRGTSEQLIPLSSLVRTEIVTEPNVLRQFNQLNSATFQAVPMPGVAMGDIVHFLRDTAQRLLPTGYTFDYAGPTRQFVTEGSALMLTFAFALVIIYLVLAAQYESFRDPLVIMVTVPLAMVGAMAPLAIGLVSLNIYTQVGLITLIGLITKHGILICEVAREEQIYGGKDRTEAVAHAASLRLRPILMTTAAMVAGAFPLTLASGAGAGSRHSIGVVIVSGLLIGTLFTLFVLPVVYSFLGDDHREKHKHASERDRAAGLEAAVPSNDS</sequence>
<feature type="transmembrane region" description="Helical" evidence="9">
    <location>
        <begin position="845"/>
        <end position="865"/>
    </location>
</feature>
<dbReference type="AlphaFoldDB" id="A0A143DEF6"/>
<accession>A0A143DEF6</accession>
<organism evidence="10 11">
    <name type="scientific">Haematospirillum jordaniae</name>
    <dbReference type="NCBI Taxonomy" id="1549855"/>
    <lineage>
        <taxon>Bacteria</taxon>
        <taxon>Pseudomonadati</taxon>
        <taxon>Pseudomonadota</taxon>
        <taxon>Alphaproteobacteria</taxon>
        <taxon>Rhodospirillales</taxon>
        <taxon>Novispirillaceae</taxon>
        <taxon>Haematospirillum</taxon>
    </lineage>
</organism>
<gene>
    <name evidence="10" type="ORF">AY555_07835</name>
</gene>
<evidence type="ECO:0000256" key="6">
    <source>
        <dbReference type="ARBA" id="ARBA00022989"/>
    </source>
</evidence>
<feature type="transmembrane region" description="Helical" evidence="9">
    <location>
        <begin position="333"/>
        <end position="351"/>
    </location>
</feature>
<dbReference type="SUPFAM" id="SSF82693">
    <property type="entry name" value="Multidrug efflux transporter AcrB pore domain, PN1, PN2, PC1 and PC2 subdomains"/>
    <property type="match status" value="3"/>
</dbReference>
<feature type="transmembrane region" description="Helical" evidence="9">
    <location>
        <begin position="902"/>
        <end position="922"/>
    </location>
</feature>
<reference evidence="10 11" key="1">
    <citation type="submission" date="2016-02" db="EMBL/GenBank/DDBJ databases">
        <title>Complete Genome of H5569, the type strain of the newly described species Haematospirillium jordaniae.</title>
        <authorList>
            <person name="Nicholson A.C."/>
            <person name="Humrighouse B.W."/>
            <person name="Loparov V."/>
            <person name="McQuiston J.R."/>
        </authorList>
    </citation>
    <scope>NUCLEOTIDE SEQUENCE [LARGE SCALE GENOMIC DNA]</scope>
    <source>
        <strain evidence="10 11">H5569</strain>
    </source>
</reference>
<evidence type="ECO:0000256" key="1">
    <source>
        <dbReference type="ARBA" id="ARBA00004429"/>
    </source>
</evidence>
<dbReference type="FunFam" id="1.20.1640.10:FF:000001">
    <property type="entry name" value="Efflux pump membrane transporter"/>
    <property type="match status" value="1"/>
</dbReference>
<feature type="transmembrane region" description="Helical" evidence="9">
    <location>
        <begin position="385"/>
        <end position="409"/>
    </location>
</feature>
<dbReference type="KEGG" id="hjo:AY555_07835"/>
<evidence type="ECO:0000256" key="9">
    <source>
        <dbReference type="SAM" id="Phobius"/>
    </source>
</evidence>
<feature type="transmembrane region" description="Helical" evidence="9">
    <location>
        <begin position="358"/>
        <end position="379"/>
    </location>
</feature>
<dbReference type="GO" id="GO:0042910">
    <property type="term" value="F:xenobiotic transmembrane transporter activity"/>
    <property type="evidence" value="ECO:0007669"/>
    <property type="project" value="TreeGrafter"/>
</dbReference>
<dbReference type="Pfam" id="PF00873">
    <property type="entry name" value="ACR_tran"/>
    <property type="match status" value="1"/>
</dbReference>
<feature type="transmembrane region" description="Helical" evidence="9">
    <location>
        <begin position="430"/>
        <end position="450"/>
    </location>
</feature>
<proteinExistence type="predicted"/>
<feature type="transmembrane region" description="Helical" evidence="9">
    <location>
        <begin position="872"/>
        <end position="896"/>
    </location>
</feature>
<dbReference type="Proteomes" id="UP000076066">
    <property type="component" value="Chromosome"/>
</dbReference>
<keyword evidence="7 9" id="KW-0472">Membrane</keyword>
<keyword evidence="5 9" id="KW-0812">Transmembrane</keyword>
<dbReference type="Gene3D" id="1.20.1640.10">
    <property type="entry name" value="Multidrug efflux transporter AcrB transmembrane domain"/>
    <property type="match status" value="2"/>
</dbReference>
<protein>
    <submittedName>
        <fullName evidence="10">Acriflavine resistance protein B</fullName>
    </submittedName>
</protein>
<keyword evidence="2" id="KW-0813">Transport</keyword>
<dbReference type="PANTHER" id="PTHR32063:SF28">
    <property type="entry name" value="BLR2861 PROTEIN"/>
    <property type="match status" value="1"/>
</dbReference>
<evidence type="ECO:0000313" key="10">
    <source>
        <dbReference type="EMBL" id="AMW35097.1"/>
    </source>
</evidence>
<evidence type="ECO:0000256" key="7">
    <source>
        <dbReference type="ARBA" id="ARBA00023136"/>
    </source>
</evidence>
<evidence type="ECO:0000256" key="3">
    <source>
        <dbReference type="ARBA" id="ARBA00022475"/>
    </source>
</evidence>
<dbReference type="InterPro" id="IPR001036">
    <property type="entry name" value="Acrflvin-R"/>
</dbReference>
<name>A0A143DEF6_9PROT</name>
<evidence type="ECO:0000313" key="11">
    <source>
        <dbReference type="Proteomes" id="UP000076066"/>
    </source>
</evidence>
<dbReference type="GO" id="GO:0005886">
    <property type="term" value="C:plasma membrane"/>
    <property type="evidence" value="ECO:0007669"/>
    <property type="project" value="UniProtKB-SubCell"/>
</dbReference>
<dbReference type="RefSeq" id="WP_066135373.1">
    <property type="nucleotide sequence ID" value="NZ_CP014525.1"/>
</dbReference>
<dbReference type="Gene3D" id="3.30.2090.10">
    <property type="entry name" value="Multidrug efflux transporter AcrB TolC docking domain, DN and DC subdomains"/>
    <property type="match status" value="2"/>
</dbReference>
<feature type="region of interest" description="Disordered" evidence="8">
    <location>
        <begin position="1012"/>
        <end position="1031"/>
    </location>
</feature>
<dbReference type="PRINTS" id="PR00702">
    <property type="entry name" value="ACRIFLAVINRP"/>
</dbReference>
<dbReference type="SUPFAM" id="SSF82714">
    <property type="entry name" value="Multidrug efflux transporter AcrB TolC docking domain, DN and DC subdomains"/>
    <property type="match status" value="2"/>
</dbReference>
<comment type="subcellular location">
    <subcellularLocation>
        <location evidence="1">Cell inner membrane</location>
        <topology evidence="1">Multi-pass membrane protein</topology>
    </subcellularLocation>
</comment>
<keyword evidence="6 9" id="KW-1133">Transmembrane helix</keyword>
<feature type="transmembrane region" description="Helical" evidence="9">
    <location>
        <begin position="943"/>
        <end position="964"/>
    </location>
</feature>
<dbReference type="SUPFAM" id="SSF82866">
    <property type="entry name" value="Multidrug efflux transporter AcrB transmembrane domain"/>
    <property type="match status" value="2"/>
</dbReference>
<dbReference type="Gene3D" id="3.30.70.1430">
    <property type="entry name" value="Multidrug efflux transporter AcrB pore domain"/>
    <property type="match status" value="2"/>
</dbReference>
<dbReference type="InterPro" id="IPR027463">
    <property type="entry name" value="AcrB_DN_DC_subdom"/>
</dbReference>
<evidence type="ECO:0000256" key="8">
    <source>
        <dbReference type="SAM" id="MobiDB-lite"/>
    </source>
</evidence>
<dbReference type="Gene3D" id="3.30.70.1440">
    <property type="entry name" value="Multidrug efflux transporter AcrB pore domain"/>
    <property type="match status" value="1"/>
</dbReference>
<feature type="transmembrane region" description="Helical" evidence="9">
    <location>
        <begin position="12"/>
        <end position="29"/>
    </location>
</feature>
<dbReference type="EMBL" id="CP014525">
    <property type="protein sequence ID" value="AMW35097.1"/>
    <property type="molecule type" value="Genomic_DNA"/>
</dbReference>
<feature type="transmembrane region" description="Helical" evidence="9">
    <location>
        <begin position="976"/>
        <end position="1002"/>
    </location>
</feature>
<dbReference type="GeneID" id="53317066"/>
<dbReference type="STRING" id="1549855.AY555_07835"/>
<evidence type="ECO:0000256" key="5">
    <source>
        <dbReference type="ARBA" id="ARBA00022692"/>
    </source>
</evidence>
<feature type="transmembrane region" description="Helical" evidence="9">
    <location>
        <begin position="462"/>
        <end position="480"/>
    </location>
</feature>
<dbReference type="PANTHER" id="PTHR32063">
    <property type="match status" value="1"/>
</dbReference>
<evidence type="ECO:0000256" key="2">
    <source>
        <dbReference type="ARBA" id="ARBA00022448"/>
    </source>
</evidence>
<dbReference type="Gene3D" id="3.30.70.1320">
    <property type="entry name" value="Multidrug efflux transporter AcrB pore domain like"/>
    <property type="match status" value="1"/>
</dbReference>
<feature type="transmembrane region" description="Helical" evidence="9">
    <location>
        <begin position="523"/>
        <end position="541"/>
    </location>
</feature>
<keyword evidence="3" id="KW-1003">Cell membrane</keyword>
<dbReference type="OrthoDB" id="9806532at2"/>
<evidence type="ECO:0000256" key="4">
    <source>
        <dbReference type="ARBA" id="ARBA00022519"/>
    </source>
</evidence>
<keyword evidence="4" id="KW-0997">Cell inner membrane</keyword>